<dbReference type="PRINTS" id="PR00870">
    <property type="entry name" value="DNAPOLXBETA"/>
</dbReference>
<name>A0A6C0IKS5_9ZZZZ</name>
<dbReference type="Gene3D" id="1.10.150.20">
    <property type="entry name" value="5' to 3' exonuclease, C-terminal subdomain"/>
    <property type="match status" value="1"/>
</dbReference>
<dbReference type="Pfam" id="PF14716">
    <property type="entry name" value="HHH_8"/>
    <property type="match status" value="1"/>
</dbReference>
<dbReference type="EMBL" id="MN740185">
    <property type="protein sequence ID" value="QHT92487.1"/>
    <property type="molecule type" value="Genomic_DNA"/>
</dbReference>
<dbReference type="Pfam" id="PF14792">
    <property type="entry name" value="DNA_pol_B_palm"/>
    <property type="match status" value="1"/>
</dbReference>
<keyword evidence="7" id="KW-0239">DNA-directed DNA polymerase</keyword>
<dbReference type="InterPro" id="IPR002008">
    <property type="entry name" value="DNA_pol_X_beta-like"/>
</dbReference>
<dbReference type="InterPro" id="IPR018944">
    <property type="entry name" value="DNA_pol_lambd_fingers_domain"/>
</dbReference>
<dbReference type="InterPro" id="IPR002054">
    <property type="entry name" value="DNA-dir_DNA_pol_X"/>
</dbReference>
<dbReference type="Pfam" id="PF14791">
    <property type="entry name" value="DNA_pol_B_thumb"/>
    <property type="match status" value="1"/>
</dbReference>
<dbReference type="CDD" id="cd00141">
    <property type="entry name" value="NT_POLXc"/>
    <property type="match status" value="1"/>
</dbReference>
<dbReference type="AlphaFoldDB" id="A0A6C0IKS5"/>
<protein>
    <recommendedName>
        <fullName evidence="1">DNA-directed DNA polymerase</fullName>
        <ecNumber evidence="1">2.7.7.7</ecNumber>
    </recommendedName>
</protein>
<dbReference type="InterPro" id="IPR027421">
    <property type="entry name" value="DNA_pol_lamdba_lyase_dom_sf"/>
</dbReference>
<dbReference type="EC" id="2.7.7.7" evidence="1"/>
<dbReference type="InterPro" id="IPR029398">
    <property type="entry name" value="PolB_thumb"/>
</dbReference>
<dbReference type="SMART" id="SM00483">
    <property type="entry name" value="POLXc"/>
    <property type="match status" value="1"/>
</dbReference>
<keyword evidence="6" id="KW-0227">DNA damage</keyword>
<dbReference type="PANTHER" id="PTHR11276:SF28">
    <property type="entry name" value="DNA POLYMERASE LAMBDA"/>
    <property type="match status" value="1"/>
</dbReference>
<evidence type="ECO:0000256" key="4">
    <source>
        <dbReference type="ARBA" id="ARBA00022695"/>
    </source>
</evidence>
<dbReference type="GO" id="GO:0003887">
    <property type="term" value="F:DNA-directed DNA polymerase activity"/>
    <property type="evidence" value="ECO:0007669"/>
    <property type="project" value="UniProtKB-KW"/>
</dbReference>
<keyword evidence="3" id="KW-0808">Transferase</keyword>
<comment type="catalytic activity">
    <reaction evidence="9">
        <text>DNA(n) + a 2'-deoxyribonucleoside 5'-triphosphate = DNA(n+1) + diphosphate</text>
        <dbReference type="Rhea" id="RHEA:22508"/>
        <dbReference type="Rhea" id="RHEA-COMP:17339"/>
        <dbReference type="Rhea" id="RHEA-COMP:17340"/>
        <dbReference type="ChEBI" id="CHEBI:33019"/>
        <dbReference type="ChEBI" id="CHEBI:61560"/>
        <dbReference type="ChEBI" id="CHEBI:173112"/>
        <dbReference type="EC" id="2.7.7.7"/>
    </reaction>
</comment>
<dbReference type="SUPFAM" id="SSF81585">
    <property type="entry name" value="PsbU/PolX domain-like"/>
    <property type="match status" value="1"/>
</dbReference>
<evidence type="ECO:0000256" key="7">
    <source>
        <dbReference type="ARBA" id="ARBA00022932"/>
    </source>
</evidence>
<reference evidence="11" key="1">
    <citation type="journal article" date="2020" name="Nature">
        <title>Giant virus diversity and host interactions through global metagenomics.</title>
        <authorList>
            <person name="Schulz F."/>
            <person name="Roux S."/>
            <person name="Paez-Espino D."/>
            <person name="Jungbluth S."/>
            <person name="Walsh D.A."/>
            <person name="Denef V.J."/>
            <person name="McMahon K.D."/>
            <person name="Konstantinidis K.T."/>
            <person name="Eloe-Fadrosh E.A."/>
            <person name="Kyrpides N.C."/>
            <person name="Woyke T."/>
        </authorList>
    </citation>
    <scope>NUCLEOTIDE SEQUENCE</scope>
    <source>
        <strain evidence="11">GVMAG-M-3300023184-88</strain>
    </source>
</reference>
<dbReference type="InterPro" id="IPR037160">
    <property type="entry name" value="DNA_Pol_thumb_sf"/>
</dbReference>
<dbReference type="Gene3D" id="3.30.460.10">
    <property type="entry name" value="Beta Polymerase, domain 2"/>
    <property type="match status" value="1"/>
</dbReference>
<evidence type="ECO:0000256" key="2">
    <source>
        <dbReference type="ARBA" id="ARBA00022634"/>
    </source>
</evidence>
<evidence type="ECO:0000256" key="3">
    <source>
        <dbReference type="ARBA" id="ARBA00022679"/>
    </source>
</evidence>
<keyword evidence="5" id="KW-0235">DNA replication</keyword>
<dbReference type="SUPFAM" id="SSF81301">
    <property type="entry name" value="Nucleotidyltransferase"/>
    <property type="match status" value="1"/>
</dbReference>
<evidence type="ECO:0000256" key="9">
    <source>
        <dbReference type="ARBA" id="ARBA00049244"/>
    </source>
</evidence>
<dbReference type="InterPro" id="IPR028207">
    <property type="entry name" value="DNA_pol_B_palm_palm"/>
</dbReference>
<keyword evidence="8" id="KW-0234">DNA repair</keyword>
<dbReference type="SUPFAM" id="SSF47802">
    <property type="entry name" value="DNA polymerase beta, N-terminal domain-like"/>
    <property type="match status" value="1"/>
</dbReference>
<proteinExistence type="predicted"/>
<dbReference type="InterPro" id="IPR010996">
    <property type="entry name" value="HHH_MUS81"/>
</dbReference>
<dbReference type="Gene3D" id="3.30.210.10">
    <property type="entry name" value="DNA polymerase, thumb domain"/>
    <property type="match status" value="1"/>
</dbReference>
<dbReference type="Pfam" id="PF10391">
    <property type="entry name" value="DNA_pol_lambd_f"/>
    <property type="match status" value="1"/>
</dbReference>
<sequence length="358" mass="41212">MQLYTKRVAFQYAYYVKPMDFTIQIIEALSILQQRDLAIKKPFQARAYQTVIKQIKQKQANHIPIRTLDDLQDVKGLGDKITKKIQEIFETGQLQSAENAKEVYHTESLKAFQNIYGIGPVKAKELVDQGFRTIEDLRTAIRLNQTILNEKQLIGLHYYEDLLERIPREEMDQHRQFLHEYLPAALVFDSEIVGSYRRGLSSSGDIDMLLKASTPSITKVFTEFVDDLKEEGYIKHILALGPHKCMAICQLEGKLARRLDLLIVPEEEYAYSMLYFTGSDRFNVAFRQHCLLKGYTLNEHALTALHASQSPAPRMETEKDIFRFVGLRYVAPSDRVDGNQIIPLRIRQQIAKLSSAKV</sequence>
<dbReference type="InterPro" id="IPR022312">
    <property type="entry name" value="DNA_pol_X"/>
</dbReference>
<dbReference type="Gene3D" id="1.10.150.110">
    <property type="entry name" value="DNA polymerase beta, N-terminal domain-like"/>
    <property type="match status" value="1"/>
</dbReference>
<dbReference type="GO" id="GO:0006303">
    <property type="term" value="P:double-strand break repair via nonhomologous end joining"/>
    <property type="evidence" value="ECO:0007669"/>
    <property type="project" value="TreeGrafter"/>
</dbReference>
<evidence type="ECO:0000259" key="10">
    <source>
        <dbReference type="SMART" id="SM00483"/>
    </source>
</evidence>
<evidence type="ECO:0000256" key="6">
    <source>
        <dbReference type="ARBA" id="ARBA00022763"/>
    </source>
</evidence>
<evidence type="ECO:0000256" key="1">
    <source>
        <dbReference type="ARBA" id="ARBA00012417"/>
    </source>
</evidence>
<dbReference type="GO" id="GO:0005634">
    <property type="term" value="C:nucleus"/>
    <property type="evidence" value="ECO:0007669"/>
    <property type="project" value="TreeGrafter"/>
</dbReference>
<dbReference type="PANTHER" id="PTHR11276">
    <property type="entry name" value="DNA POLYMERASE TYPE-X FAMILY MEMBER"/>
    <property type="match status" value="1"/>
</dbReference>
<keyword evidence="4" id="KW-0548">Nucleotidyltransferase</keyword>
<accession>A0A6C0IKS5</accession>
<dbReference type="GO" id="GO:0003677">
    <property type="term" value="F:DNA binding"/>
    <property type="evidence" value="ECO:0007669"/>
    <property type="project" value="InterPro"/>
</dbReference>
<evidence type="ECO:0000256" key="8">
    <source>
        <dbReference type="ARBA" id="ARBA00023204"/>
    </source>
</evidence>
<feature type="domain" description="DNA-directed DNA polymerase X" evidence="10">
    <location>
        <begin position="22"/>
        <end position="336"/>
    </location>
</feature>
<dbReference type="PRINTS" id="PR00869">
    <property type="entry name" value="DNAPOLX"/>
</dbReference>
<evidence type="ECO:0000313" key="11">
    <source>
        <dbReference type="EMBL" id="QHT92487.1"/>
    </source>
</evidence>
<keyword evidence="2" id="KW-0237">DNA synthesis</keyword>
<evidence type="ECO:0000256" key="5">
    <source>
        <dbReference type="ARBA" id="ARBA00022705"/>
    </source>
</evidence>
<organism evidence="11">
    <name type="scientific">viral metagenome</name>
    <dbReference type="NCBI Taxonomy" id="1070528"/>
    <lineage>
        <taxon>unclassified sequences</taxon>
        <taxon>metagenomes</taxon>
        <taxon>organismal metagenomes</taxon>
    </lineage>
</organism>
<dbReference type="InterPro" id="IPR043519">
    <property type="entry name" value="NT_sf"/>
</dbReference>